<proteinExistence type="predicted"/>
<sequence length="586" mass="67544">MLEDQLHTSSPESLIPSPRTVKSCFMNSKDESSIIISKLTLYISSKFKGEGKDKYKSLNFITPTLLQPRYELQQDVKQVLLKSVGLNSLRLLQNEMVKRMSRDAVALSLLAVVLPDKFEKYLKFNHELSEKLHAFAPQSKDYLKLVSGNTRAFSPNLFSSFCKLNRDYPFIGDTFCCLKSEIKFIYRTLLTQLLKLYYSCKAKSDNSYYCQEVNAGERPRAKRKDKECTCKAGLRGRQAEMGVRCRHSDEERTSDRTFPFYLPVPQGQSISLEYYTIVAVRDKKNLKPNDECKNLDCGVIFYLLFEEIGNLVCRSRLLIFDKVNKVNKFSENALALCHVVTPSRIIEENTDLQKSRGLKLVMVHVSKNILLTQQVIDVVLELIRSVLQVMGSTFINAIDYCVTYSEYSNGNYLWLSKKRNWIRQLHLHITIWRMTLKFSRPVPKPFNNSPTSVGVVQHRTLTISFDEIRTFLAAFHFREFPLDYVKRSYRAFHSDAPGAPITLPFGGRNKREGGINHREVRARGMHYAHYLERISIVEPESIGRNNAIETYQEGGTLQIAQIQTVRQVPTDNLAYPRVFETIGRRE</sequence>
<evidence type="ECO:0000313" key="2">
    <source>
        <dbReference type="Proteomes" id="UP000007755"/>
    </source>
</evidence>
<dbReference type="InParanoid" id="F4X491"/>
<protein>
    <submittedName>
        <fullName evidence="1">Uncharacterized protein</fullName>
    </submittedName>
</protein>
<dbReference type="AlphaFoldDB" id="F4X491"/>
<organism evidence="2">
    <name type="scientific">Acromyrmex echinatior</name>
    <name type="common">Panamanian leafcutter ant</name>
    <name type="synonym">Acromyrmex octospinosus echinatior</name>
    <dbReference type="NCBI Taxonomy" id="103372"/>
    <lineage>
        <taxon>Eukaryota</taxon>
        <taxon>Metazoa</taxon>
        <taxon>Ecdysozoa</taxon>
        <taxon>Arthropoda</taxon>
        <taxon>Hexapoda</taxon>
        <taxon>Insecta</taxon>
        <taxon>Pterygota</taxon>
        <taxon>Neoptera</taxon>
        <taxon>Endopterygota</taxon>
        <taxon>Hymenoptera</taxon>
        <taxon>Apocrita</taxon>
        <taxon>Aculeata</taxon>
        <taxon>Formicoidea</taxon>
        <taxon>Formicidae</taxon>
        <taxon>Myrmicinae</taxon>
        <taxon>Acromyrmex</taxon>
    </lineage>
</organism>
<dbReference type="EMBL" id="GL888633">
    <property type="protein sequence ID" value="EGI58687.1"/>
    <property type="molecule type" value="Genomic_DNA"/>
</dbReference>
<keyword evidence="2" id="KW-1185">Reference proteome</keyword>
<dbReference type="Proteomes" id="UP000007755">
    <property type="component" value="Unassembled WGS sequence"/>
</dbReference>
<reference evidence="1" key="1">
    <citation type="submission" date="2011-02" db="EMBL/GenBank/DDBJ databases">
        <title>The genome of the leaf-cutting ant Acromyrmex echinatior suggests key adaptations to social evolution and fungus farming.</title>
        <authorList>
            <person name="Nygaard S."/>
            <person name="Zhang G."/>
        </authorList>
    </citation>
    <scope>NUCLEOTIDE SEQUENCE</scope>
</reference>
<accession>F4X491</accession>
<name>F4X491_ACREC</name>
<gene>
    <name evidence="1" type="ORF">G5I_13150</name>
</gene>
<evidence type="ECO:0000313" key="1">
    <source>
        <dbReference type="EMBL" id="EGI58687.1"/>
    </source>
</evidence>